<gene>
    <name evidence="6" type="ORF">HZT40_16790</name>
</gene>
<dbReference type="NCBIfam" id="TIGR01451">
    <property type="entry name" value="B_ant_repeat"/>
    <property type="match status" value="1"/>
</dbReference>
<dbReference type="InterPro" id="IPR047589">
    <property type="entry name" value="DUF11_rpt"/>
</dbReference>
<protein>
    <submittedName>
        <fullName evidence="6">DUF11 domain-containing protein</fullName>
    </submittedName>
</protein>
<dbReference type="Pfam" id="PF01345">
    <property type="entry name" value="DUF11"/>
    <property type="match status" value="1"/>
</dbReference>
<dbReference type="Pfam" id="PF17210">
    <property type="entry name" value="SdrD_B"/>
    <property type="match status" value="1"/>
</dbReference>
<dbReference type="AlphaFoldDB" id="A0A7L6AV21"/>
<dbReference type="InterPro" id="IPR013783">
    <property type="entry name" value="Ig-like_fold"/>
</dbReference>
<dbReference type="InterPro" id="IPR051172">
    <property type="entry name" value="Chlamydia_OmcB"/>
</dbReference>
<evidence type="ECO:0000259" key="4">
    <source>
        <dbReference type="Pfam" id="PF01345"/>
    </source>
</evidence>
<proteinExistence type="predicted"/>
<evidence type="ECO:0000313" key="6">
    <source>
        <dbReference type="EMBL" id="QLQ32974.1"/>
    </source>
</evidence>
<evidence type="ECO:0000313" key="7">
    <source>
        <dbReference type="Proteomes" id="UP000510621"/>
    </source>
</evidence>
<accession>A0A7L6AV21</accession>
<keyword evidence="2" id="KW-0964">Secreted</keyword>
<organism evidence="6 7">
    <name type="scientific">Candidatus Thiothrix singaporensis</name>
    <dbReference type="NCBI Taxonomy" id="2799669"/>
    <lineage>
        <taxon>Bacteria</taxon>
        <taxon>Pseudomonadati</taxon>
        <taxon>Pseudomonadota</taxon>
        <taxon>Gammaproteobacteria</taxon>
        <taxon>Thiotrichales</taxon>
        <taxon>Thiotrichaceae</taxon>
        <taxon>Thiothrix</taxon>
    </lineage>
</organism>
<keyword evidence="3" id="KW-0732">Signal</keyword>
<feature type="domain" description="DUF11" evidence="4">
    <location>
        <begin position="148"/>
        <end position="233"/>
    </location>
</feature>
<feature type="domain" description="SD-repeat containing protein B" evidence="5">
    <location>
        <begin position="8"/>
        <end position="61"/>
    </location>
</feature>
<evidence type="ECO:0000256" key="3">
    <source>
        <dbReference type="ARBA" id="ARBA00022729"/>
    </source>
</evidence>
<evidence type="ECO:0000256" key="1">
    <source>
        <dbReference type="ARBA" id="ARBA00004613"/>
    </source>
</evidence>
<dbReference type="Proteomes" id="UP000510621">
    <property type="component" value="Chromosome"/>
</dbReference>
<dbReference type="Gene3D" id="2.60.40.10">
    <property type="entry name" value="Immunoglobulins"/>
    <property type="match status" value="1"/>
</dbReference>
<dbReference type="SUPFAM" id="SSF117074">
    <property type="entry name" value="Hypothetical protein PA1324"/>
    <property type="match status" value="1"/>
</dbReference>
<dbReference type="Gene3D" id="2.60.40.3080">
    <property type="match status" value="1"/>
</dbReference>
<reference evidence="6" key="1">
    <citation type="submission" date="2020-06" db="EMBL/GenBank/DDBJ databases">
        <title>Analysis procedures for assessing recovery of high quality, complete, closed genomes from Nanopore long read metagenome sequencing.</title>
        <authorList>
            <person name="Bessarab I."/>
            <person name="Arumugam K."/>
            <person name="Haryono M."/>
            <person name="Liu X."/>
            <person name="Roy S."/>
            <person name="Zuniga-Montanez R.E."/>
            <person name="Qiu G."/>
            <person name="Drautz-Moses D.I."/>
            <person name="Law Y.Y."/>
            <person name="Wuertz S."/>
            <person name="Lauro F.M."/>
            <person name="Huson D.H."/>
            <person name="Williams R.B."/>
        </authorList>
    </citation>
    <scope>NUCLEOTIDE SEQUENCE [LARGE SCALE GENOMIC DNA]</scope>
    <source>
        <strain evidence="6">SSD2</strain>
    </source>
</reference>
<dbReference type="InterPro" id="IPR001434">
    <property type="entry name" value="OmcB-like_DUF11"/>
</dbReference>
<dbReference type="PANTHER" id="PTHR34819">
    <property type="entry name" value="LARGE CYSTEINE-RICH PERIPLASMIC PROTEIN OMCB"/>
    <property type="match status" value="1"/>
</dbReference>
<sequence>MTDPAPIEIGNRVWLDSNENGIQDAGEVGIPGVEVKLLAADGVTELATATTAADGTYYFSSAAGTSTASTIYGVSALQPGTAYVIKFPTTVTVSGTVHSPTTVTVGGNREIDSNASSTGLVPITTLDIPMAGANNHSFDVGYAEVKVDVALTKTVEPSAAKRGETVVYTLTVTNTGEGVATGVKVVDKLPASLTFVSHDGASPAVYDAITGEWDVGTVGVGAANAVTLNITAVVK</sequence>
<evidence type="ECO:0000256" key="2">
    <source>
        <dbReference type="ARBA" id="ARBA00022525"/>
    </source>
</evidence>
<dbReference type="KEGG" id="this:HZT40_16790"/>
<dbReference type="EMBL" id="CP059265">
    <property type="protein sequence ID" value="QLQ32974.1"/>
    <property type="molecule type" value="Genomic_DNA"/>
</dbReference>
<dbReference type="InterPro" id="IPR033764">
    <property type="entry name" value="Sdr_B"/>
</dbReference>
<keyword evidence="7" id="KW-1185">Reference proteome</keyword>
<name>A0A7L6AV21_9GAMM</name>
<dbReference type="GO" id="GO:0005576">
    <property type="term" value="C:extracellular region"/>
    <property type="evidence" value="ECO:0007669"/>
    <property type="project" value="UniProtKB-SubCell"/>
</dbReference>
<evidence type="ECO:0000259" key="5">
    <source>
        <dbReference type="Pfam" id="PF17210"/>
    </source>
</evidence>
<comment type="subcellular location">
    <subcellularLocation>
        <location evidence="1">Secreted</location>
    </subcellularLocation>
</comment>
<dbReference type="PANTHER" id="PTHR34819:SF3">
    <property type="entry name" value="CELL SURFACE PROTEIN"/>
    <property type="match status" value="1"/>
</dbReference>